<feature type="non-terminal residue" evidence="1">
    <location>
        <position position="1"/>
    </location>
</feature>
<sequence length="98" mass="10463">AELGLEVSVEVMEAGVSCPSENLHLAQLVGAVELVSGGDAVIGKKKPGSSARFAPGGNQVVWGQTGIGPHSREERHYIPSIEPYLRVLGEFARRVREK</sequence>
<dbReference type="EMBL" id="BARS01007452">
    <property type="protein sequence ID" value="GAF83284.1"/>
    <property type="molecule type" value="Genomic_DNA"/>
</dbReference>
<proteinExistence type="predicted"/>
<protein>
    <submittedName>
        <fullName evidence="1">Uncharacterized protein</fullName>
    </submittedName>
</protein>
<reference evidence="1" key="1">
    <citation type="journal article" date="2014" name="Front. Microbiol.">
        <title>High frequency of phylogenetically diverse reductive dehalogenase-homologous genes in deep subseafloor sedimentary metagenomes.</title>
        <authorList>
            <person name="Kawai M."/>
            <person name="Futagami T."/>
            <person name="Toyoda A."/>
            <person name="Takaki Y."/>
            <person name="Nishi S."/>
            <person name="Hori S."/>
            <person name="Arai W."/>
            <person name="Tsubouchi T."/>
            <person name="Morono Y."/>
            <person name="Uchiyama I."/>
            <person name="Ito T."/>
            <person name="Fujiyama A."/>
            <person name="Inagaki F."/>
            <person name="Takami H."/>
        </authorList>
    </citation>
    <scope>NUCLEOTIDE SEQUENCE</scope>
    <source>
        <strain evidence="1">Expedition CK06-06</strain>
    </source>
</reference>
<accession>X0SQC8</accession>
<organism evidence="1">
    <name type="scientific">marine sediment metagenome</name>
    <dbReference type="NCBI Taxonomy" id="412755"/>
    <lineage>
        <taxon>unclassified sequences</taxon>
        <taxon>metagenomes</taxon>
        <taxon>ecological metagenomes</taxon>
    </lineage>
</organism>
<comment type="caution">
    <text evidence="1">The sequence shown here is derived from an EMBL/GenBank/DDBJ whole genome shotgun (WGS) entry which is preliminary data.</text>
</comment>
<evidence type="ECO:0000313" key="1">
    <source>
        <dbReference type="EMBL" id="GAF83284.1"/>
    </source>
</evidence>
<dbReference type="AlphaFoldDB" id="X0SQC8"/>
<gene>
    <name evidence="1" type="ORF">S01H1_14342</name>
</gene>
<name>X0SQC8_9ZZZZ</name>